<dbReference type="GO" id="GO:0006260">
    <property type="term" value="P:DNA replication"/>
    <property type="evidence" value="ECO:0007669"/>
    <property type="project" value="TreeGrafter"/>
</dbReference>
<reference evidence="2" key="1">
    <citation type="submission" date="2019-08" db="EMBL/GenBank/DDBJ databases">
        <authorList>
            <person name="Kucharzyk K."/>
            <person name="Murdoch R.W."/>
            <person name="Higgins S."/>
            <person name="Loffler F."/>
        </authorList>
    </citation>
    <scope>NUCLEOTIDE SEQUENCE</scope>
</reference>
<dbReference type="AlphaFoldDB" id="A0A644XQ12"/>
<dbReference type="EMBL" id="VSSQ01002940">
    <property type="protein sequence ID" value="MPM18215.1"/>
    <property type="molecule type" value="Genomic_DNA"/>
</dbReference>
<dbReference type="NCBIfam" id="NF005304">
    <property type="entry name" value="PRK06835.1"/>
    <property type="match status" value="1"/>
</dbReference>
<comment type="caution">
    <text evidence="2">The sequence shown here is derived from an EMBL/GenBank/DDBJ whole genome shotgun (WGS) entry which is preliminary data.</text>
</comment>
<dbReference type="InterPro" id="IPR027417">
    <property type="entry name" value="P-loop_NTPase"/>
</dbReference>
<feature type="domain" description="AAA+ ATPase" evidence="1">
    <location>
        <begin position="182"/>
        <end position="305"/>
    </location>
</feature>
<dbReference type="InterPro" id="IPR003593">
    <property type="entry name" value="AAA+_ATPase"/>
</dbReference>
<sequence length="325" mass="38348">MMIKGYEKELTSIYENIRIEEEKKLKKRRSEIEEKHPEILEMDNLIQKKSLNLAMSILKGLNELELKKLKEEITELRFKKYEALVASGYDQEYLTLNYRCHKCKDQGYIGNSKCSCYKSKLVSLYYKDSDLQDTLRVNNFNNFDLSLFANYRISDDKYTPRKNIENIIEYLKGNFIPNFNNNSDNVLFYGDSGTGKTFLSCCVAKELLDNGYLVVYRTIDELIKDLREIRFENNYNLEDLLINCDLLIIDDLGAEQLTEFSATEFFNFLNKKLLKKKKMLVSTNLSLPDISKNYSERISSRLLGNFKLYKFYSEDIRIQLNLKRK</sequence>
<dbReference type="SMART" id="SM00382">
    <property type="entry name" value="AAA"/>
    <property type="match status" value="1"/>
</dbReference>
<proteinExistence type="predicted"/>
<dbReference type="CDD" id="cd00009">
    <property type="entry name" value="AAA"/>
    <property type="match status" value="1"/>
</dbReference>
<name>A0A644XQ12_9ZZZZ</name>
<dbReference type="Gene3D" id="3.40.50.300">
    <property type="entry name" value="P-loop containing nucleotide triphosphate hydrolases"/>
    <property type="match status" value="1"/>
</dbReference>
<dbReference type="Pfam" id="PF01695">
    <property type="entry name" value="IstB_IS21"/>
    <property type="match status" value="1"/>
</dbReference>
<dbReference type="PANTHER" id="PTHR30050">
    <property type="entry name" value="CHROMOSOMAL REPLICATION INITIATOR PROTEIN DNAA"/>
    <property type="match status" value="1"/>
</dbReference>
<dbReference type="PANTHER" id="PTHR30050:SF4">
    <property type="entry name" value="ATP-BINDING PROTEIN RV3427C IN INSERTION SEQUENCE-RELATED"/>
    <property type="match status" value="1"/>
</dbReference>
<protein>
    <submittedName>
        <fullName evidence="2">Chromosomal replication initiator protein DnaA</fullName>
    </submittedName>
</protein>
<dbReference type="InterPro" id="IPR025662">
    <property type="entry name" value="Sigma_54_int_dom_ATP-bd_1"/>
</dbReference>
<evidence type="ECO:0000259" key="1">
    <source>
        <dbReference type="SMART" id="SM00382"/>
    </source>
</evidence>
<gene>
    <name evidence="2" type="primary">dnaA_32</name>
    <name evidence="2" type="ORF">SDC9_64621</name>
</gene>
<organism evidence="2">
    <name type="scientific">bioreactor metagenome</name>
    <dbReference type="NCBI Taxonomy" id="1076179"/>
    <lineage>
        <taxon>unclassified sequences</taxon>
        <taxon>metagenomes</taxon>
        <taxon>ecological metagenomes</taxon>
    </lineage>
</organism>
<evidence type="ECO:0000313" key="2">
    <source>
        <dbReference type="EMBL" id="MPM18215.1"/>
    </source>
</evidence>
<dbReference type="PROSITE" id="PS00675">
    <property type="entry name" value="SIGMA54_INTERACT_1"/>
    <property type="match status" value="1"/>
</dbReference>
<dbReference type="GO" id="GO:0005524">
    <property type="term" value="F:ATP binding"/>
    <property type="evidence" value="ECO:0007669"/>
    <property type="project" value="InterPro"/>
</dbReference>
<accession>A0A644XQ12</accession>
<dbReference type="SUPFAM" id="SSF52540">
    <property type="entry name" value="P-loop containing nucleoside triphosphate hydrolases"/>
    <property type="match status" value="1"/>
</dbReference>
<dbReference type="InterPro" id="IPR002611">
    <property type="entry name" value="IstB_ATP-bd"/>
</dbReference>